<protein>
    <submittedName>
        <fullName evidence="1">Uncharacterized protein</fullName>
    </submittedName>
</protein>
<evidence type="ECO:0000313" key="1">
    <source>
        <dbReference type="EMBL" id="QBJ03407.1"/>
    </source>
</evidence>
<sequence>MNTDLKPLLVRKIKEIIEVSKNNKVSSNTLRRLGVFLVIKTNGKTASVLGLSYLGYDYDEVEKVFNDLGYSTEFSLEYDLSSKKMLSLFLNIVEKGNGSDMQYSIKDILYAITSGNEEETQCLIL</sequence>
<dbReference type="Proteomes" id="UP000308874">
    <property type="component" value="Segment"/>
</dbReference>
<name>A0A4Y5FG41_9CAUD</name>
<proteinExistence type="predicted"/>
<reference evidence="1 2" key="1">
    <citation type="submission" date="2019-02" db="EMBL/GenBank/DDBJ databases">
        <title>Isolation of virulent Lactobacillus brevis phages.</title>
        <authorList>
            <person name="Feyereisen M."/>
            <person name="Mahony J."/>
            <person name="O'Sullivan T."/>
            <person name="van Sinderen D."/>
        </authorList>
    </citation>
    <scope>NUCLEOTIDE SEQUENCE [LARGE SCALE GENOMIC DNA]</scope>
</reference>
<organism evidence="1 2">
    <name type="scientific">Lactobacillus phage 521B</name>
    <dbReference type="NCBI Taxonomy" id="2510942"/>
    <lineage>
        <taxon>Viruses</taxon>
        <taxon>Duplodnaviria</taxon>
        <taxon>Heunggongvirae</taxon>
        <taxon>Uroviricota</taxon>
        <taxon>Caudoviricetes</taxon>
        <taxon>Herelleviridae</taxon>
        <taxon>Tybeckvirus</taxon>
        <taxon>Tybeckvirus tv521B</taxon>
    </lineage>
</organism>
<accession>A0A4Y5FG41</accession>
<evidence type="ECO:0000313" key="2">
    <source>
        <dbReference type="Proteomes" id="UP000308874"/>
    </source>
</evidence>
<gene>
    <name evidence="1" type="ORF">B521_0057</name>
</gene>
<dbReference type="EMBL" id="MK504443">
    <property type="protein sequence ID" value="QBJ03407.1"/>
    <property type="molecule type" value="Genomic_DNA"/>
</dbReference>
<keyword evidence="2" id="KW-1185">Reference proteome</keyword>